<dbReference type="OrthoDB" id="3727941at2"/>
<sequence>MSLHTPVVFTDDPEIQAMARSRHWRYVERHPDNPQVLRLPGVDTLCSMPQAAMSITDDSLGEASLPVWTYVLNWLARFVHKPMPVVEANSYATELALWASRTRDWPMGALVAGRIPANTQQAVALFTAADGFFIPDENLSAKFTAAWPALVRLLPDQPLVPNEPIPPVPATRRTPGTTRVLLVGYYGGPSPTVGSQRINYWFEQLETLSNGRVTADVALATPWPEAPARVHQVRDLGPANLVGSTGGLAYFARGVMDEAASQSYPASRQVAGTWHWRLIDYFRNREDEYDVVIITGNPFPPFEFAHFATRHWYARTILDYRDPFAMSPRVAFTPESRAGATYIEAGWNMSADVVTVVNDACVALAVPGEQDPNVVVIPNGFDERVTAPARPQQRAAGPVRFGHAGQLFPITPPDPLLEAISHTAAEFHHMGTPLRTEIPANVTNYGRLPRSEVLETLGGMDCGVAYMAESGIETPTKVFDYLAAGLDLLLLHRGNIEGTALAAMLDGVAGAHFVKDTVEDISAWLATYEPMTHTDPARAERFSRRASTMKLIDLILELGDHEFDAPDLLGG</sequence>
<dbReference type="RefSeq" id="WP_143938528.1">
    <property type="nucleotide sequence ID" value="NZ_VKKG01000004.1"/>
</dbReference>
<protein>
    <submittedName>
        <fullName evidence="1">Glycosyltransferase family 4 protein</fullName>
    </submittedName>
</protein>
<keyword evidence="2" id="KW-1185">Reference proteome</keyword>
<dbReference type="Proteomes" id="UP000317638">
    <property type="component" value="Unassembled WGS sequence"/>
</dbReference>
<keyword evidence="1" id="KW-0808">Transferase</keyword>
<dbReference type="SUPFAM" id="SSF53756">
    <property type="entry name" value="UDP-Glycosyltransferase/glycogen phosphorylase"/>
    <property type="match status" value="1"/>
</dbReference>
<comment type="caution">
    <text evidence="1">The sequence shown here is derived from an EMBL/GenBank/DDBJ whole genome shotgun (WGS) entry which is preliminary data.</text>
</comment>
<evidence type="ECO:0000313" key="1">
    <source>
        <dbReference type="EMBL" id="TRY17788.1"/>
    </source>
</evidence>
<organism evidence="1 2">
    <name type="scientific">Tessaracoccus rhinocerotis</name>
    <dbReference type="NCBI Taxonomy" id="1689449"/>
    <lineage>
        <taxon>Bacteria</taxon>
        <taxon>Bacillati</taxon>
        <taxon>Actinomycetota</taxon>
        <taxon>Actinomycetes</taxon>
        <taxon>Propionibacteriales</taxon>
        <taxon>Propionibacteriaceae</taxon>
        <taxon>Tessaracoccus</taxon>
    </lineage>
</organism>
<gene>
    <name evidence="1" type="ORF">FOJ82_10970</name>
</gene>
<evidence type="ECO:0000313" key="2">
    <source>
        <dbReference type="Proteomes" id="UP000317638"/>
    </source>
</evidence>
<reference evidence="1 2" key="1">
    <citation type="submission" date="2019-07" db="EMBL/GenBank/DDBJ databases">
        <authorList>
            <person name="Zhou L.-Y."/>
        </authorList>
    </citation>
    <scope>NUCLEOTIDE SEQUENCE [LARGE SCALE GENOMIC DNA]</scope>
    <source>
        <strain evidence="1 2">YIM 101269</strain>
    </source>
</reference>
<proteinExistence type="predicted"/>
<dbReference type="AlphaFoldDB" id="A0A553JZ96"/>
<dbReference type="EMBL" id="VKKG01000004">
    <property type="protein sequence ID" value="TRY17788.1"/>
    <property type="molecule type" value="Genomic_DNA"/>
</dbReference>
<dbReference type="GO" id="GO:0016740">
    <property type="term" value="F:transferase activity"/>
    <property type="evidence" value="ECO:0007669"/>
    <property type="project" value="UniProtKB-KW"/>
</dbReference>
<name>A0A553JZ96_9ACTN</name>
<accession>A0A553JZ96</accession>
<dbReference type="Gene3D" id="3.40.50.2000">
    <property type="entry name" value="Glycogen Phosphorylase B"/>
    <property type="match status" value="1"/>
</dbReference>